<feature type="domain" description="ZP" evidence="3">
    <location>
        <begin position="1"/>
        <end position="109"/>
    </location>
</feature>
<dbReference type="Proteomes" id="UP000558509">
    <property type="component" value="Unassembled WGS sequence"/>
</dbReference>
<dbReference type="InterPro" id="IPR001507">
    <property type="entry name" value="ZP_dom"/>
</dbReference>
<evidence type="ECO:0000313" key="4">
    <source>
        <dbReference type="EMBL" id="NXA80537.1"/>
    </source>
</evidence>
<proteinExistence type="predicted"/>
<protein>
    <submittedName>
        <fullName evidence="4">DMBT1 protein</fullName>
    </submittedName>
</protein>
<evidence type="ECO:0000259" key="3">
    <source>
        <dbReference type="PROSITE" id="PS51034"/>
    </source>
</evidence>
<keyword evidence="5" id="KW-1185">Reference proteome</keyword>
<keyword evidence="2" id="KW-1015">Disulfide bond</keyword>
<sequence>PYYVDMNQNLFLQASLHSSDQNLMVFVDTCVASPNSSDFRTVVYELTKSGCASDPSYALFPSPRSDVARFGFSAFSFVSRSPLVFLRCELLVCRYQDFSSRCHQGCVSRVKRNADS</sequence>
<evidence type="ECO:0000256" key="2">
    <source>
        <dbReference type="ARBA" id="ARBA00023157"/>
    </source>
</evidence>
<name>A0A7K7YRT3_THRLU</name>
<dbReference type="EMBL" id="VZTB01012782">
    <property type="protein sequence ID" value="NXA80537.1"/>
    <property type="molecule type" value="Genomic_DNA"/>
</dbReference>
<dbReference type="InterPro" id="IPR042235">
    <property type="entry name" value="ZP-C_dom"/>
</dbReference>
<feature type="non-terminal residue" evidence="4">
    <location>
        <position position="116"/>
    </location>
</feature>
<keyword evidence="1" id="KW-0732">Signal</keyword>
<organism evidence="4 5">
    <name type="scientific">Thryothorus ludovicianus</name>
    <name type="common">Carolina wren</name>
    <name type="synonym">Sylvia ludoviciana</name>
    <dbReference type="NCBI Taxonomy" id="74200"/>
    <lineage>
        <taxon>Eukaryota</taxon>
        <taxon>Metazoa</taxon>
        <taxon>Chordata</taxon>
        <taxon>Craniata</taxon>
        <taxon>Vertebrata</taxon>
        <taxon>Euteleostomi</taxon>
        <taxon>Archelosauria</taxon>
        <taxon>Archosauria</taxon>
        <taxon>Dinosauria</taxon>
        <taxon>Saurischia</taxon>
        <taxon>Theropoda</taxon>
        <taxon>Coelurosauria</taxon>
        <taxon>Aves</taxon>
        <taxon>Neognathae</taxon>
        <taxon>Neoaves</taxon>
        <taxon>Telluraves</taxon>
        <taxon>Australaves</taxon>
        <taxon>Passeriformes</taxon>
        <taxon>Certhiidae</taxon>
        <taxon>Troglodytinae</taxon>
        <taxon>Thryothorus</taxon>
    </lineage>
</organism>
<dbReference type="PROSITE" id="PS51034">
    <property type="entry name" value="ZP_2"/>
    <property type="match status" value="1"/>
</dbReference>
<dbReference type="PANTHER" id="PTHR14002:SF38">
    <property type="entry name" value="CUB AND ZONA PELLUCIDA-LIKE DOMAIN-CONTAINING PROTEIN 1"/>
    <property type="match status" value="1"/>
</dbReference>
<evidence type="ECO:0000313" key="5">
    <source>
        <dbReference type="Proteomes" id="UP000558509"/>
    </source>
</evidence>
<reference evidence="4 5" key="1">
    <citation type="submission" date="2019-09" db="EMBL/GenBank/DDBJ databases">
        <title>Bird 10,000 Genomes (B10K) Project - Family phase.</title>
        <authorList>
            <person name="Zhang G."/>
        </authorList>
    </citation>
    <scope>NUCLEOTIDE SEQUENCE [LARGE SCALE GENOMIC DNA]</scope>
    <source>
        <strain evidence="4">B10K-DU-001-68</strain>
        <tissue evidence="4">Muscle</tissue>
    </source>
</reference>
<evidence type="ECO:0000256" key="1">
    <source>
        <dbReference type="ARBA" id="ARBA00022729"/>
    </source>
</evidence>
<dbReference type="AlphaFoldDB" id="A0A7K7YRT3"/>
<dbReference type="PANTHER" id="PTHR14002">
    <property type="entry name" value="ENDOGLIN/TGF-BETA RECEPTOR TYPE III"/>
    <property type="match status" value="1"/>
</dbReference>
<dbReference type="Pfam" id="PF00100">
    <property type="entry name" value="Zona_pellucida"/>
    <property type="match status" value="1"/>
</dbReference>
<comment type="caution">
    <text evidence="4">The sequence shown here is derived from an EMBL/GenBank/DDBJ whole genome shotgun (WGS) entry which is preliminary data.</text>
</comment>
<feature type="non-terminal residue" evidence="4">
    <location>
        <position position="1"/>
    </location>
</feature>
<dbReference type="InterPro" id="IPR055355">
    <property type="entry name" value="ZP-C"/>
</dbReference>
<dbReference type="Gene3D" id="2.60.40.4100">
    <property type="entry name" value="Zona pellucida, ZP-C domain"/>
    <property type="match status" value="1"/>
</dbReference>
<accession>A0A7K7YRT3</accession>
<gene>
    <name evidence="4" type="primary">Dmbt1_1</name>
    <name evidence="4" type="ORF">THRLUD_R11214</name>
</gene>